<evidence type="ECO:0000313" key="1">
    <source>
        <dbReference type="EMBL" id="TGY87519.1"/>
    </source>
</evidence>
<evidence type="ECO:0000313" key="2">
    <source>
        <dbReference type="Proteomes" id="UP000304953"/>
    </source>
</evidence>
<keyword evidence="2" id="KW-1185">Reference proteome</keyword>
<organism evidence="1 2">
    <name type="scientific">Petralouisia muris</name>
    <dbReference type="NCBI Taxonomy" id="3032872"/>
    <lineage>
        <taxon>Bacteria</taxon>
        <taxon>Bacillati</taxon>
        <taxon>Bacillota</taxon>
        <taxon>Clostridia</taxon>
        <taxon>Lachnospirales</taxon>
        <taxon>Lachnospiraceae</taxon>
        <taxon>Petralouisia</taxon>
    </lineage>
</organism>
<protein>
    <submittedName>
        <fullName evidence="1">Uncharacterized protein</fullName>
    </submittedName>
</protein>
<accession>A0AC61RMY3</accession>
<comment type="caution">
    <text evidence="1">The sequence shown here is derived from an EMBL/GenBank/DDBJ whole genome shotgun (WGS) entry which is preliminary data.</text>
</comment>
<sequence length="66" mass="7591">MNELKNRNFNGELLTYRQTAEKSNMGINTVMKLAKESGALVKIGKIARVDWNTFYEYIISAYQVSK</sequence>
<name>A0AC61RMY3_9FIRM</name>
<reference evidence="1" key="1">
    <citation type="submission" date="2019-04" db="EMBL/GenBank/DDBJ databases">
        <title>Microbes associate with the intestines of laboratory mice.</title>
        <authorList>
            <person name="Navarre W."/>
            <person name="Wong E."/>
            <person name="Huang K."/>
            <person name="Tropini C."/>
            <person name="Ng K."/>
            <person name="Yu B."/>
        </authorList>
    </citation>
    <scope>NUCLEOTIDE SEQUENCE</scope>
    <source>
        <strain evidence="1">NM01_1-7b</strain>
    </source>
</reference>
<gene>
    <name evidence="1" type="ORF">E5329_26630</name>
</gene>
<proteinExistence type="predicted"/>
<dbReference type="EMBL" id="SRYA01000113">
    <property type="protein sequence ID" value="TGY87519.1"/>
    <property type="molecule type" value="Genomic_DNA"/>
</dbReference>
<dbReference type="Proteomes" id="UP000304953">
    <property type="component" value="Unassembled WGS sequence"/>
</dbReference>